<dbReference type="Pfam" id="PF05183">
    <property type="entry name" value="RdRP"/>
    <property type="match status" value="1"/>
</dbReference>
<dbReference type="CDD" id="cd00590">
    <property type="entry name" value="RRM_SF"/>
    <property type="match status" value="1"/>
</dbReference>
<proteinExistence type="inferred from homology"/>
<dbReference type="Pfam" id="PF26252">
    <property type="entry name" value="RdRP_helical"/>
    <property type="match status" value="1"/>
</dbReference>
<keyword evidence="1" id="KW-0694">RNA-binding</keyword>
<dbReference type="GO" id="GO:0003968">
    <property type="term" value="F:RNA-directed RNA polymerase activity"/>
    <property type="evidence" value="ECO:0007669"/>
    <property type="project" value="UniProtKB-KW"/>
</dbReference>
<name>A0A433DDZ2_9FUNG</name>
<dbReference type="InterPro" id="IPR058751">
    <property type="entry name" value="RDRP_helical"/>
</dbReference>
<feature type="non-terminal residue" evidence="4">
    <location>
        <position position="867"/>
    </location>
</feature>
<gene>
    <name evidence="4" type="ORF">BC936DRAFT_143412</name>
</gene>
<keyword evidence="1" id="KW-0548">Nucleotidyltransferase</keyword>
<accession>A0A433DDZ2</accession>
<evidence type="ECO:0000259" key="2">
    <source>
        <dbReference type="Pfam" id="PF05183"/>
    </source>
</evidence>
<evidence type="ECO:0000259" key="3">
    <source>
        <dbReference type="Pfam" id="PF26252"/>
    </source>
</evidence>
<keyword evidence="1" id="KW-0696">RNA-directed RNA polymerase</keyword>
<dbReference type="EC" id="2.7.7.48" evidence="1"/>
<comment type="caution">
    <text evidence="4">The sequence shown here is derived from an EMBL/GenBank/DDBJ whole genome shotgun (WGS) entry which is preliminary data.</text>
</comment>
<organism evidence="4 5">
    <name type="scientific">Jimgerdemannia flammicorona</name>
    <dbReference type="NCBI Taxonomy" id="994334"/>
    <lineage>
        <taxon>Eukaryota</taxon>
        <taxon>Fungi</taxon>
        <taxon>Fungi incertae sedis</taxon>
        <taxon>Mucoromycota</taxon>
        <taxon>Mucoromycotina</taxon>
        <taxon>Endogonomycetes</taxon>
        <taxon>Endogonales</taxon>
        <taxon>Endogonaceae</taxon>
        <taxon>Jimgerdemannia</taxon>
    </lineage>
</organism>
<dbReference type="OrthoDB" id="6513042at2759"/>
<dbReference type="Gene3D" id="3.30.70.330">
    <property type="match status" value="1"/>
</dbReference>
<sequence length="867" mass="99460">MQLTYPNNYNRQSQCLRESSRISTNGYTPGTMNGYTPATVNGYTPATTNGCANWQSMLKLKVTNLSSVTRAKDLKDHFEAFGKLERVELDREVPGTAYIVYRPVPLNESFLYRPHIRDGHQIFITTMPHSPDRDPDRWGRWGHAGNRSKYTFKAISLELGVMLSPDTFVPEWRTRTSVELSLNFEAKTIHIHFVHNNRRYKMETNFKHIDDKVLVAEEEPNIYTLTLPLKYPGRYWWLNPEARFVTDMEWYQKSQWHRVVNIPLNDDVPNRIDAPLTPHLTDKVVRIGRWTVHRLRFQCASTLERERFTQILREVAEYNILAYNHAAREFVPTPLRTVYPANLPLPINPASQLHGEDDFEILYMLESLILNNFINERNLNLPFYRLLTSLPTSCAVHALMSLAAPKRRIYDPFEQLKATVGTITIARSDVPPNFLMVRKVVITPTTLYVAAPVMETSNRVVRHYRRVQDRFLRVQFLDEGMGKVGLTAASESRVNDAVYDRIYDVQRKGIKIGNRVYKFLAFSNSQLREHACWFFAPEPSLSCFNIRKWMGNFSSIKVIAKNAARMGQCFSSTRAISKLEVQDVITIDDIENHGYTFSDGIGKISPRLAEDVAEKLQLKSVPSAFQFRLGGAKGVLAVWNVQGQVQLRPSQKKFESTHRELEIIKTSTLTSAYLNRQVITLLSARGVPDQTFLDMKSQRIRELDQMLKNPQAAIDTLMQNIDGYGTARFMADIVRAGFFVREDPFILNLIRLFRVTMLKDLKKRAKIHIPKGAYLFGVLDETRTLKENEVFVQLSDPANPEKVKCIEGECVVLRVPCFHPGDVRVVQAVKCDRLRHLKDVLVFSANGDRDLPNMCSGGDLDGDEYTQ</sequence>
<dbReference type="PANTHER" id="PTHR23079:SF55">
    <property type="entry name" value="RNA-DIRECTED RNA POLYMERASE"/>
    <property type="match status" value="1"/>
</dbReference>
<dbReference type="InterPro" id="IPR057596">
    <property type="entry name" value="RDRP_core"/>
</dbReference>
<comment type="catalytic activity">
    <reaction evidence="1">
        <text>RNA(n) + a ribonucleoside 5'-triphosphate = RNA(n+1) + diphosphate</text>
        <dbReference type="Rhea" id="RHEA:21248"/>
        <dbReference type="Rhea" id="RHEA-COMP:14527"/>
        <dbReference type="Rhea" id="RHEA-COMP:17342"/>
        <dbReference type="ChEBI" id="CHEBI:33019"/>
        <dbReference type="ChEBI" id="CHEBI:61557"/>
        <dbReference type="ChEBI" id="CHEBI:140395"/>
        <dbReference type="EC" id="2.7.7.48"/>
    </reaction>
</comment>
<protein>
    <recommendedName>
        <fullName evidence="1">RNA-dependent RNA polymerase</fullName>
        <ecNumber evidence="1">2.7.7.48</ecNumber>
    </recommendedName>
</protein>
<reference evidence="4 5" key="1">
    <citation type="journal article" date="2018" name="New Phytol.">
        <title>Phylogenomics of Endogonaceae and evolution of mycorrhizas within Mucoromycota.</title>
        <authorList>
            <person name="Chang Y."/>
            <person name="Desiro A."/>
            <person name="Na H."/>
            <person name="Sandor L."/>
            <person name="Lipzen A."/>
            <person name="Clum A."/>
            <person name="Barry K."/>
            <person name="Grigoriev I.V."/>
            <person name="Martin F.M."/>
            <person name="Stajich J.E."/>
            <person name="Smith M.E."/>
            <person name="Bonito G."/>
            <person name="Spatafora J.W."/>
        </authorList>
    </citation>
    <scope>NUCLEOTIDE SEQUENCE [LARGE SCALE GENOMIC DNA]</scope>
    <source>
        <strain evidence="4 5">GMNB39</strain>
    </source>
</reference>
<dbReference type="GO" id="GO:0030422">
    <property type="term" value="P:siRNA processing"/>
    <property type="evidence" value="ECO:0007669"/>
    <property type="project" value="TreeGrafter"/>
</dbReference>
<keyword evidence="5" id="KW-1185">Reference proteome</keyword>
<feature type="domain" description="RDRP helical" evidence="3">
    <location>
        <begin position="358"/>
        <end position="420"/>
    </location>
</feature>
<dbReference type="GO" id="GO:0031380">
    <property type="term" value="C:nuclear RNA-directed RNA polymerase complex"/>
    <property type="evidence" value="ECO:0007669"/>
    <property type="project" value="TreeGrafter"/>
</dbReference>
<dbReference type="InterPro" id="IPR007855">
    <property type="entry name" value="RDRP"/>
</dbReference>
<comment type="similarity">
    <text evidence="1">Belongs to the RdRP family.</text>
</comment>
<dbReference type="GO" id="GO:0003723">
    <property type="term" value="F:RNA binding"/>
    <property type="evidence" value="ECO:0007669"/>
    <property type="project" value="UniProtKB-KW"/>
</dbReference>
<dbReference type="Proteomes" id="UP000268093">
    <property type="component" value="Unassembled WGS sequence"/>
</dbReference>
<dbReference type="InterPro" id="IPR035979">
    <property type="entry name" value="RBD_domain_sf"/>
</dbReference>
<dbReference type="AlphaFoldDB" id="A0A433DDZ2"/>
<dbReference type="SUPFAM" id="SSF54928">
    <property type="entry name" value="RNA-binding domain, RBD"/>
    <property type="match status" value="1"/>
</dbReference>
<feature type="domain" description="RDRP core" evidence="2">
    <location>
        <begin position="442"/>
        <end position="865"/>
    </location>
</feature>
<keyword evidence="1" id="KW-0808">Transferase</keyword>
<dbReference type="PANTHER" id="PTHR23079">
    <property type="entry name" value="RNA-DEPENDENT RNA POLYMERASE"/>
    <property type="match status" value="1"/>
</dbReference>
<evidence type="ECO:0000313" key="4">
    <source>
        <dbReference type="EMBL" id="RUP49035.1"/>
    </source>
</evidence>
<dbReference type="EMBL" id="RBNI01002673">
    <property type="protein sequence ID" value="RUP49035.1"/>
    <property type="molecule type" value="Genomic_DNA"/>
</dbReference>
<evidence type="ECO:0000256" key="1">
    <source>
        <dbReference type="RuleBase" id="RU363098"/>
    </source>
</evidence>
<evidence type="ECO:0000313" key="5">
    <source>
        <dbReference type="Proteomes" id="UP000268093"/>
    </source>
</evidence>
<dbReference type="InterPro" id="IPR012677">
    <property type="entry name" value="Nucleotide-bd_a/b_plait_sf"/>
</dbReference>